<comment type="caution">
    <text evidence="2">The sequence shown here is derived from an EMBL/GenBank/DDBJ whole genome shotgun (WGS) entry which is preliminary data.</text>
</comment>
<evidence type="ECO:0000256" key="1">
    <source>
        <dbReference type="SAM" id="Phobius"/>
    </source>
</evidence>
<feature type="transmembrane region" description="Helical" evidence="1">
    <location>
        <begin position="82"/>
        <end position="108"/>
    </location>
</feature>
<dbReference type="Proteomes" id="UP000265703">
    <property type="component" value="Unassembled WGS sequence"/>
</dbReference>
<dbReference type="EMBL" id="QKYT01000255">
    <property type="protein sequence ID" value="RIA88618.1"/>
    <property type="molecule type" value="Genomic_DNA"/>
</dbReference>
<evidence type="ECO:0000313" key="2">
    <source>
        <dbReference type="EMBL" id="RIA88618.1"/>
    </source>
</evidence>
<feature type="transmembrane region" description="Helical" evidence="1">
    <location>
        <begin position="120"/>
        <end position="140"/>
    </location>
</feature>
<sequence>MPLYSTAASVFIALQIISLLLILCLIVIILSSNSHFAKWTLIQVCISAFGCGFTNLPLIIMYGDGAADGLIERAFETPWCIILQKVSLFFLFPLEFFCCALAFYLWYALVKRDFDIEKKYCWLVSTLVWSYTTIYNGILLEIASRVEHWGVFPGSLNCKTSGIIPSFYGYVVPTSIIVLLAVLMSLHSAYILRDRWSHFYNAKNRTTAIRLGEVVRLFAWSFTFVVLLTLPLIPRVIQNESQIDDNYYIINIAKIANFGAASTGTLLFLIFGTNRKAAYFLPCYYAPPNKVRGPLLNDYDNYDNPKLTKMPNAYFKKDNGNYYKRREYA</sequence>
<feature type="transmembrane region" description="Helical" evidence="1">
    <location>
        <begin position="167"/>
        <end position="192"/>
    </location>
</feature>
<feature type="transmembrane region" description="Helical" evidence="1">
    <location>
        <begin position="213"/>
        <end position="233"/>
    </location>
</feature>
<proteinExistence type="predicted"/>
<dbReference type="OrthoDB" id="2444059at2759"/>
<dbReference type="AlphaFoldDB" id="A0A397SRJ5"/>
<name>A0A397SRJ5_9GLOM</name>
<reference evidence="2 3" key="1">
    <citation type="submission" date="2018-06" db="EMBL/GenBank/DDBJ databases">
        <title>Comparative genomics reveals the genomic features of Rhizophagus irregularis, R. cerebriforme, R. diaphanum and Gigaspora rosea, and their symbiotic lifestyle signature.</title>
        <authorList>
            <person name="Morin E."/>
            <person name="San Clemente H."/>
            <person name="Chen E.C.H."/>
            <person name="De La Providencia I."/>
            <person name="Hainaut M."/>
            <person name="Kuo A."/>
            <person name="Kohler A."/>
            <person name="Murat C."/>
            <person name="Tang N."/>
            <person name="Roy S."/>
            <person name="Loubradou J."/>
            <person name="Henrissat B."/>
            <person name="Grigoriev I.V."/>
            <person name="Corradi N."/>
            <person name="Roux C."/>
            <person name="Martin F.M."/>
        </authorList>
    </citation>
    <scope>NUCLEOTIDE SEQUENCE [LARGE SCALE GENOMIC DNA]</scope>
    <source>
        <strain evidence="2 3">DAOM 227022</strain>
    </source>
</reference>
<evidence type="ECO:0000313" key="3">
    <source>
        <dbReference type="Proteomes" id="UP000265703"/>
    </source>
</evidence>
<protein>
    <recommendedName>
        <fullName evidence="4">G-protein coupled receptors family 1 profile domain-containing protein</fullName>
    </recommendedName>
</protein>
<keyword evidence="1" id="KW-0472">Membrane</keyword>
<accession>A0A397SRJ5</accession>
<feature type="transmembrane region" description="Helical" evidence="1">
    <location>
        <begin position="6"/>
        <end position="29"/>
    </location>
</feature>
<keyword evidence="1" id="KW-0812">Transmembrane</keyword>
<keyword evidence="3" id="KW-1185">Reference proteome</keyword>
<keyword evidence="1" id="KW-1133">Transmembrane helix</keyword>
<evidence type="ECO:0008006" key="4">
    <source>
        <dbReference type="Google" id="ProtNLM"/>
    </source>
</evidence>
<organism evidence="2 3">
    <name type="scientific">Glomus cerebriforme</name>
    <dbReference type="NCBI Taxonomy" id="658196"/>
    <lineage>
        <taxon>Eukaryota</taxon>
        <taxon>Fungi</taxon>
        <taxon>Fungi incertae sedis</taxon>
        <taxon>Mucoromycota</taxon>
        <taxon>Glomeromycotina</taxon>
        <taxon>Glomeromycetes</taxon>
        <taxon>Glomerales</taxon>
        <taxon>Glomeraceae</taxon>
        <taxon>Glomus</taxon>
    </lineage>
</organism>
<feature type="transmembrane region" description="Helical" evidence="1">
    <location>
        <begin position="248"/>
        <end position="271"/>
    </location>
</feature>
<gene>
    <name evidence="2" type="ORF">C1645_826080</name>
</gene>
<feature type="transmembrane region" description="Helical" evidence="1">
    <location>
        <begin position="41"/>
        <end position="62"/>
    </location>
</feature>